<feature type="compositionally biased region" description="Pro residues" evidence="3">
    <location>
        <begin position="857"/>
        <end position="867"/>
    </location>
</feature>
<sequence length="1254" mass="138298">MPEMTLITAPLPPPKQIRFVNNQGQPPSKRRRINAACLTCRKRKTRCAGEKPVCSTCTKNGHQCQGYNDLVERKKEDTRTNGMTKMTRGDHDYVAGVKREAEDDDHSDDNHEDDDDENHHQQWKSKSAPASKTAGFAVVDGDVSMRRDSAPTNGYSGTRPRGPSNDWSHDSTRSPSSTRTARQSNSNGHRSPTMHHSHPVRRRDRIPYFRYFGPTAIVPGFKQNLPKEPSYRDPQFMRSSSSVATTPTPSHHIQPRTVQETLKDIPTLDEMPVYSTDDSKPVPEIIKVLVKTFFVRLGCNYPFLKEERFMRQLEEKQVEPILVDAMCALAARFSELPTFTNEQDGNRVPKSEYGDVFAHRVKTATVDTFSCPSVAAVQAFLLMAYEAFGANQDSALWMYLGIAIRMAVDLGLGKKEGVKYQGSRDPWYTRRWLNKHSDAWNSPSDDKQEEEETITAEEQKEVEQARIDTFWAVFMLDRIISSGTGRPATLRDDDMDLEIPEPTLDEEGWPDPFPACIKIIHLYGRASDVLNNIRDANDLTEESMKKLRQMESDLTIIYSKQHERLVFNTHNFKHYVEAGQGTIFILLHFWFHAMIIILHEPALLTPFGKLTNIQLLSNSRELARSSAKTIADIVAFAELIDHQSYIGNPFTSQPIFIAGCAFLKESALSASSPPSREPSPGPHAKNTSSRTQGGRLGIPIDNRPRHSLLTSAAAANYARCSQALSRVEQYWAGVGYIINAMEQRSQGIEDCETFAPGELERVLTRTRQASVQRLMHFENPIPPSPGVPPIAFSLTGTTNSPNSNLTRLYTSTTATTNSPNGNQTRIFNSATTNTSNGNSTRMYTSNASLSNTSMPPVSSPLPPPPQPTTAATPPGNMIYDPIRQDTPTVMFHPPPYPQPNVSAVRYQGRSSSFNHLRDRRSTSTLSRGTSLKYETPGSDDMTIGSDSPTISESNFNAYGKSLSPALPPLAPPPHRHSYMSTTPSTHSSTPFDNALLSPSSGTMTDPGGGMHHQQNQNQNQNQNQHHSNHQQQQQQHHGGHGGGHNNSPSYQNQNQNQQNQNPYQQQQHHNSYGANSNHNNHNNPNNSNNNNDNDYYHQQPTSRPSPTPPGPGGLGVVDPFNQNNFSTNSLYSAFTPDFMFECDEINLQNLPVELGLDAVGDSNMMESLSSIDAYAWCGLFDEYLITGNIGDGGNGSSSRGNEDDGSHGGGGGGGRRGGGGDQNGGGRHGNGNGGQGGGGGGDGRGHHRQGQGHH</sequence>
<dbReference type="GO" id="GO:0000981">
    <property type="term" value="F:DNA-binding transcription factor activity, RNA polymerase II-specific"/>
    <property type="evidence" value="ECO:0007669"/>
    <property type="project" value="InterPro"/>
</dbReference>
<feature type="compositionally biased region" description="Low complexity" evidence="3">
    <location>
        <begin position="828"/>
        <end position="840"/>
    </location>
</feature>
<dbReference type="Pfam" id="PF00172">
    <property type="entry name" value="Zn_clus"/>
    <property type="match status" value="1"/>
</dbReference>
<feature type="compositionally biased region" description="Basic residues" evidence="3">
    <location>
        <begin position="192"/>
        <end position="202"/>
    </location>
</feature>
<organism evidence="5 6">
    <name type="scientific">Sordaria brevicollis</name>
    <dbReference type="NCBI Taxonomy" id="83679"/>
    <lineage>
        <taxon>Eukaryota</taxon>
        <taxon>Fungi</taxon>
        <taxon>Dikarya</taxon>
        <taxon>Ascomycota</taxon>
        <taxon>Pezizomycotina</taxon>
        <taxon>Sordariomycetes</taxon>
        <taxon>Sordariomycetidae</taxon>
        <taxon>Sordariales</taxon>
        <taxon>Sordariaceae</taxon>
        <taxon>Sordaria</taxon>
    </lineage>
</organism>
<dbReference type="CDD" id="cd12148">
    <property type="entry name" value="fungal_TF_MHR"/>
    <property type="match status" value="1"/>
</dbReference>
<dbReference type="SMART" id="SM00906">
    <property type="entry name" value="Fungal_trans"/>
    <property type="match status" value="1"/>
</dbReference>
<dbReference type="InterPro" id="IPR001138">
    <property type="entry name" value="Zn2Cys6_DnaBD"/>
</dbReference>
<keyword evidence="6" id="KW-1185">Reference proteome</keyword>
<feature type="compositionally biased region" description="Low complexity" evidence="3">
    <location>
        <begin position="980"/>
        <end position="990"/>
    </location>
</feature>
<dbReference type="Gene3D" id="4.10.240.10">
    <property type="entry name" value="Zn(2)-C6 fungal-type DNA-binding domain"/>
    <property type="match status" value="1"/>
</dbReference>
<dbReference type="CDD" id="cd00067">
    <property type="entry name" value="GAL4"/>
    <property type="match status" value="1"/>
</dbReference>
<feature type="region of interest" description="Disordered" evidence="3">
    <location>
        <begin position="75"/>
        <end position="202"/>
    </location>
</feature>
<dbReference type="PROSITE" id="PS00463">
    <property type="entry name" value="ZN2_CY6_FUNGAL_1"/>
    <property type="match status" value="1"/>
</dbReference>
<dbReference type="SMART" id="SM00066">
    <property type="entry name" value="GAL4"/>
    <property type="match status" value="1"/>
</dbReference>
<reference evidence="5" key="1">
    <citation type="journal article" date="2023" name="Mol. Phylogenet. Evol.">
        <title>Genome-scale phylogeny and comparative genomics of the fungal order Sordariales.</title>
        <authorList>
            <person name="Hensen N."/>
            <person name="Bonometti L."/>
            <person name="Westerberg I."/>
            <person name="Brannstrom I.O."/>
            <person name="Guillou S."/>
            <person name="Cros-Aarteil S."/>
            <person name="Calhoun S."/>
            <person name="Haridas S."/>
            <person name="Kuo A."/>
            <person name="Mondo S."/>
            <person name="Pangilinan J."/>
            <person name="Riley R."/>
            <person name="LaButti K."/>
            <person name="Andreopoulos B."/>
            <person name="Lipzen A."/>
            <person name="Chen C."/>
            <person name="Yan M."/>
            <person name="Daum C."/>
            <person name="Ng V."/>
            <person name="Clum A."/>
            <person name="Steindorff A."/>
            <person name="Ohm R.A."/>
            <person name="Martin F."/>
            <person name="Silar P."/>
            <person name="Natvig D.O."/>
            <person name="Lalanne C."/>
            <person name="Gautier V."/>
            <person name="Ament-Velasquez S.L."/>
            <person name="Kruys A."/>
            <person name="Hutchinson M.I."/>
            <person name="Powell A.J."/>
            <person name="Barry K."/>
            <person name="Miller A.N."/>
            <person name="Grigoriev I.V."/>
            <person name="Debuchy R."/>
            <person name="Gladieux P."/>
            <person name="Hiltunen Thoren M."/>
            <person name="Johannesson H."/>
        </authorList>
    </citation>
    <scope>NUCLEOTIDE SEQUENCE</scope>
    <source>
        <strain evidence="5">FGSC 1904</strain>
    </source>
</reference>
<dbReference type="PANTHER" id="PTHR47783">
    <property type="entry name" value="ZN(II)2CYS6 TRANSCRIPTION FACTOR (EUROFUNG)-RELATED"/>
    <property type="match status" value="1"/>
</dbReference>
<dbReference type="GO" id="GO:0008270">
    <property type="term" value="F:zinc ion binding"/>
    <property type="evidence" value="ECO:0007669"/>
    <property type="project" value="InterPro"/>
</dbReference>
<dbReference type="AlphaFoldDB" id="A0AAE0U6U3"/>
<feature type="compositionally biased region" description="Gly residues" evidence="3">
    <location>
        <begin position="1207"/>
        <end position="1242"/>
    </location>
</feature>
<dbReference type="Pfam" id="PF04082">
    <property type="entry name" value="Fungal_trans"/>
    <property type="match status" value="1"/>
</dbReference>
<evidence type="ECO:0000256" key="1">
    <source>
        <dbReference type="ARBA" id="ARBA00022723"/>
    </source>
</evidence>
<dbReference type="InterPro" id="IPR036864">
    <property type="entry name" value="Zn2-C6_fun-type_DNA-bd_sf"/>
</dbReference>
<dbReference type="GO" id="GO:0006351">
    <property type="term" value="P:DNA-templated transcription"/>
    <property type="evidence" value="ECO:0007669"/>
    <property type="project" value="InterPro"/>
</dbReference>
<feature type="region of interest" description="Disordered" evidence="3">
    <location>
        <begin position="910"/>
        <end position="1118"/>
    </location>
</feature>
<feature type="compositionally biased region" description="Low complexity" evidence="3">
    <location>
        <begin position="239"/>
        <end position="250"/>
    </location>
</feature>
<feature type="region of interest" description="Disordered" evidence="3">
    <location>
        <begin position="669"/>
        <end position="701"/>
    </location>
</feature>
<evidence type="ECO:0000256" key="3">
    <source>
        <dbReference type="SAM" id="MobiDB-lite"/>
    </source>
</evidence>
<feature type="region of interest" description="Disordered" evidence="3">
    <location>
        <begin position="812"/>
        <end position="875"/>
    </location>
</feature>
<feature type="compositionally biased region" description="Basic residues" evidence="3">
    <location>
        <begin position="1245"/>
        <end position="1254"/>
    </location>
</feature>
<feature type="domain" description="Zn(2)-C6 fungal-type" evidence="4">
    <location>
        <begin position="36"/>
        <end position="64"/>
    </location>
</feature>
<feature type="compositionally biased region" description="Low complexity" evidence="3">
    <location>
        <begin position="922"/>
        <end position="931"/>
    </location>
</feature>
<feature type="region of interest" description="Disordered" evidence="3">
    <location>
        <begin position="1194"/>
        <end position="1254"/>
    </location>
</feature>
<feature type="compositionally biased region" description="Acidic residues" evidence="3">
    <location>
        <begin position="102"/>
        <end position="116"/>
    </location>
</feature>
<feature type="compositionally biased region" description="Low complexity" evidence="3">
    <location>
        <begin position="1045"/>
        <end position="1102"/>
    </location>
</feature>
<dbReference type="Proteomes" id="UP001281003">
    <property type="component" value="Unassembled WGS sequence"/>
</dbReference>
<evidence type="ECO:0000259" key="4">
    <source>
        <dbReference type="PROSITE" id="PS50048"/>
    </source>
</evidence>
<protein>
    <submittedName>
        <fullName evidence="5">Fungal-specific transcription factor domain-containing protein</fullName>
    </submittedName>
</protein>
<dbReference type="InterPro" id="IPR007219">
    <property type="entry name" value="XnlR_reg_dom"/>
</dbReference>
<keyword evidence="1" id="KW-0479">Metal-binding</keyword>
<feature type="compositionally biased region" description="Polar residues" evidence="3">
    <location>
        <begin position="944"/>
        <end position="956"/>
    </location>
</feature>
<evidence type="ECO:0000256" key="2">
    <source>
        <dbReference type="ARBA" id="ARBA00023242"/>
    </source>
</evidence>
<comment type="caution">
    <text evidence="5">The sequence shown here is derived from an EMBL/GenBank/DDBJ whole genome shotgun (WGS) entry which is preliminary data.</text>
</comment>
<dbReference type="PROSITE" id="PS50048">
    <property type="entry name" value="ZN2_CY6_FUNGAL_2"/>
    <property type="match status" value="1"/>
</dbReference>
<dbReference type="SUPFAM" id="SSF57701">
    <property type="entry name" value="Zn2/Cys6 DNA-binding domain"/>
    <property type="match status" value="1"/>
</dbReference>
<proteinExistence type="predicted"/>
<gene>
    <name evidence="5" type="ORF">B0T20DRAFT_361262</name>
</gene>
<accession>A0AAE0U6U3</accession>
<evidence type="ECO:0000313" key="5">
    <source>
        <dbReference type="EMBL" id="KAK3392589.1"/>
    </source>
</evidence>
<name>A0AAE0U6U3_SORBR</name>
<feature type="region of interest" description="Disordered" evidence="3">
    <location>
        <begin position="232"/>
        <end position="258"/>
    </location>
</feature>
<feature type="compositionally biased region" description="Polar residues" evidence="3">
    <location>
        <begin position="817"/>
        <end position="827"/>
    </location>
</feature>
<feature type="compositionally biased region" description="Low complexity" evidence="3">
    <location>
        <begin position="1011"/>
        <end position="1036"/>
    </location>
</feature>
<keyword evidence="2" id="KW-0539">Nucleus</keyword>
<reference evidence="5" key="2">
    <citation type="submission" date="2023-07" db="EMBL/GenBank/DDBJ databases">
        <authorList>
            <consortium name="Lawrence Berkeley National Laboratory"/>
            <person name="Haridas S."/>
            <person name="Hensen N."/>
            <person name="Bonometti L."/>
            <person name="Westerberg I."/>
            <person name="Brannstrom I.O."/>
            <person name="Guillou S."/>
            <person name="Cros-Aarteil S."/>
            <person name="Calhoun S."/>
            <person name="Kuo A."/>
            <person name="Mondo S."/>
            <person name="Pangilinan J."/>
            <person name="Riley R."/>
            <person name="LaButti K."/>
            <person name="Andreopoulos B."/>
            <person name="Lipzen A."/>
            <person name="Chen C."/>
            <person name="Yanf M."/>
            <person name="Daum C."/>
            <person name="Ng V."/>
            <person name="Clum A."/>
            <person name="Steindorff A."/>
            <person name="Ohm R."/>
            <person name="Martin F."/>
            <person name="Silar P."/>
            <person name="Natvig D."/>
            <person name="Lalanne C."/>
            <person name="Gautier V."/>
            <person name="Ament-velasquez S.L."/>
            <person name="Kruys A."/>
            <person name="Hutchinson M.I."/>
            <person name="Powell A.J."/>
            <person name="Barry K."/>
            <person name="Miller A.N."/>
            <person name="Grigoriev I.V."/>
            <person name="Debuchy R."/>
            <person name="Gladieux P."/>
            <person name="Thoren M.H."/>
            <person name="Johannesson H."/>
        </authorList>
    </citation>
    <scope>NUCLEOTIDE SEQUENCE</scope>
    <source>
        <strain evidence="5">FGSC 1904</strain>
    </source>
</reference>
<dbReference type="EMBL" id="JAUTDP010000011">
    <property type="protein sequence ID" value="KAK3392589.1"/>
    <property type="molecule type" value="Genomic_DNA"/>
</dbReference>
<dbReference type="GO" id="GO:0003677">
    <property type="term" value="F:DNA binding"/>
    <property type="evidence" value="ECO:0007669"/>
    <property type="project" value="InterPro"/>
</dbReference>
<dbReference type="PANTHER" id="PTHR47783:SF1">
    <property type="entry name" value="ZN(II)2CYS6 TRANSCRIPTION FACTOR (EUROFUNG)"/>
    <property type="match status" value="1"/>
</dbReference>
<feature type="compositionally biased region" description="Polar residues" evidence="3">
    <location>
        <begin position="841"/>
        <end position="851"/>
    </location>
</feature>
<evidence type="ECO:0000313" key="6">
    <source>
        <dbReference type="Proteomes" id="UP001281003"/>
    </source>
</evidence>
<feature type="compositionally biased region" description="Basic and acidic residues" evidence="3">
    <location>
        <begin position="87"/>
        <end position="101"/>
    </location>
</feature>
<feature type="compositionally biased region" description="Low complexity" evidence="3">
    <location>
        <begin position="173"/>
        <end position="184"/>
    </location>
</feature>